<dbReference type="GO" id="GO:0000056">
    <property type="term" value="P:ribosomal small subunit export from nucleus"/>
    <property type="evidence" value="ECO:0007669"/>
    <property type="project" value="TreeGrafter"/>
</dbReference>
<dbReference type="EMBL" id="JAJTJA010000010">
    <property type="protein sequence ID" value="KAH8692678.1"/>
    <property type="molecule type" value="Genomic_DNA"/>
</dbReference>
<dbReference type="InterPro" id="IPR016024">
    <property type="entry name" value="ARM-type_fold"/>
</dbReference>
<feature type="region of interest" description="Disordered" evidence="9">
    <location>
        <begin position="1"/>
        <end position="73"/>
    </location>
</feature>
<evidence type="ECO:0000256" key="7">
    <source>
        <dbReference type="ARBA" id="ARBA00030932"/>
    </source>
</evidence>
<comment type="caution">
    <text evidence="10">The sequence shown here is derived from an EMBL/GenBank/DDBJ whole genome shotgun (WGS) entry which is preliminary data.</text>
</comment>
<evidence type="ECO:0000256" key="3">
    <source>
        <dbReference type="ARBA" id="ARBA00022517"/>
    </source>
</evidence>
<evidence type="ECO:0000256" key="4">
    <source>
        <dbReference type="ARBA" id="ARBA00022552"/>
    </source>
</evidence>
<dbReference type="GO" id="GO:0005730">
    <property type="term" value="C:nucleolus"/>
    <property type="evidence" value="ECO:0007669"/>
    <property type="project" value="UniProtKB-SubCell"/>
</dbReference>
<proteinExistence type="predicted"/>
<comment type="subcellular location">
    <subcellularLocation>
        <location evidence="1">Nucleus</location>
        <location evidence="1">Nucleolus</location>
    </subcellularLocation>
</comment>
<reference evidence="10" key="1">
    <citation type="submission" date="2021-12" db="EMBL/GenBank/DDBJ databases">
        <title>Convergent genome expansion in fungi linked to evolution of root-endophyte symbiosis.</title>
        <authorList>
            <consortium name="DOE Joint Genome Institute"/>
            <person name="Ke Y.-H."/>
            <person name="Bonito G."/>
            <person name="Liao H.-L."/>
            <person name="Looney B."/>
            <person name="Rojas-Flechas A."/>
            <person name="Nash J."/>
            <person name="Hameed K."/>
            <person name="Schadt C."/>
            <person name="Martin F."/>
            <person name="Crous P.W."/>
            <person name="Miettinen O."/>
            <person name="Magnuson J.K."/>
            <person name="Labbe J."/>
            <person name="Jacobson D."/>
            <person name="Doktycz M.J."/>
            <person name="Veneault-Fourrey C."/>
            <person name="Kuo A."/>
            <person name="Mondo S."/>
            <person name="Calhoun S."/>
            <person name="Riley R."/>
            <person name="Ohm R."/>
            <person name="LaButti K."/>
            <person name="Andreopoulos B."/>
            <person name="Pangilinan J."/>
            <person name="Nolan M."/>
            <person name="Tritt A."/>
            <person name="Clum A."/>
            <person name="Lipzen A."/>
            <person name="Daum C."/>
            <person name="Barry K."/>
            <person name="Grigoriev I.V."/>
            <person name="Vilgalys R."/>
        </authorList>
    </citation>
    <scope>NUCLEOTIDE SEQUENCE</scope>
    <source>
        <strain evidence="10">PMI_201</strain>
    </source>
</reference>
<dbReference type="GO" id="GO:0003723">
    <property type="term" value="F:RNA binding"/>
    <property type="evidence" value="ECO:0007669"/>
    <property type="project" value="InterPro"/>
</dbReference>
<evidence type="ECO:0000256" key="5">
    <source>
        <dbReference type="ARBA" id="ARBA00022737"/>
    </source>
</evidence>
<dbReference type="RefSeq" id="XP_046068551.1">
    <property type="nucleotide sequence ID" value="XM_046214351.1"/>
</dbReference>
<dbReference type="SUPFAM" id="SSF48371">
    <property type="entry name" value="ARM repeat"/>
    <property type="match status" value="1"/>
</dbReference>
<feature type="compositionally biased region" description="Basic residues" evidence="9">
    <location>
        <begin position="1"/>
        <end position="10"/>
    </location>
</feature>
<dbReference type="InterPro" id="IPR001313">
    <property type="entry name" value="Pumilio_RNA-bd_rpt"/>
</dbReference>
<dbReference type="Pfam" id="PF22493">
    <property type="entry name" value="PUF_NOP9"/>
    <property type="match status" value="1"/>
</dbReference>
<evidence type="ECO:0000256" key="8">
    <source>
        <dbReference type="ARBA" id="ARBA00031929"/>
    </source>
</evidence>
<keyword evidence="11" id="KW-1185">Reference proteome</keyword>
<evidence type="ECO:0000313" key="10">
    <source>
        <dbReference type="EMBL" id="KAH8692678.1"/>
    </source>
</evidence>
<evidence type="ECO:0000256" key="2">
    <source>
        <dbReference type="ARBA" id="ARBA00016427"/>
    </source>
</evidence>
<feature type="compositionally biased region" description="Basic and acidic residues" evidence="9">
    <location>
        <begin position="11"/>
        <end position="30"/>
    </location>
</feature>
<dbReference type="GO" id="GO:0000472">
    <property type="term" value="P:endonucleolytic cleavage to generate mature 5'-end of SSU-rRNA from (SSU-rRNA, 5.8S rRNA, LSU-rRNA)"/>
    <property type="evidence" value="ECO:0007669"/>
    <property type="project" value="TreeGrafter"/>
</dbReference>
<evidence type="ECO:0000256" key="6">
    <source>
        <dbReference type="ARBA" id="ARBA00024893"/>
    </source>
</evidence>
<dbReference type="InterPro" id="IPR040000">
    <property type="entry name" value="NOP9"/>
</dbReference>
<accession>A0AAD4KHZ6</accession>
<evidence type="ECO:0000256" key="1">
    <source>
        <dbReference type="ARBA" id="ARBA00004604"/>
    </source>
</evidence>
<keyword evidence="4" id="KW-0698">rRNA processing</keyword>
<dbReference type="Gene3D" id="1.25.10.10">
    <property type="entry name" value="Leucine-rich Repeat Variant"/>
    <property type="match status" value="3"/>
</dbReference>
<evidence type="ECO:0000313" key="11">
    <source>
        <dbReference type="Proteomes" id="UP001201262"/>
    </source>
</evidence>
<dbReference type="AlphaFoldDB" id="A0AAD4KHZ6"/>
<dbReference type="PANTHER" id="PTHR13102:SF0">
    <property type="entry name" value="NUCLEOLAR PROTEIN 9"/>
    <property type="match status" value="1"/>
</dbReference>
<dbReference type="GO" id="GO:0000447">
    <property type="term" value="P:endonucleolytic cleavage in ITS1 to separate SSU-rRNA from 5.8S rRNA and LSU-rRNA from tricistronic rRNA transcript (SSU-rRNA, 5.8S rRNA, LSU-rRNA)"/>
    <property type="evidence" value="ECO:0007669"/>
    <property type="project" value="TreeGrafter"/>
</dbReference>
<dbReference type="InterPro" id="IPR011989">
    <property type="entry name" value="ARM-like"/>
</dbReference>
<dbReference type="Proteomes" id="UP001201262">
    <property type="component" value="Unassembled WGS sequence"/>
</dbReference>
<sequence length="702" mass="78761">MPREKQKRGRRAQEREKKEGEEEYKRKREDDTEAPAVKRHRVSAEIGSEDFVPLNVDEDDVQRPDSNDTPFYGLLDPEEQDYFSKASEILELNQFQSPEERGLFVESVYEEAKGKELKIACSQSCSRLLEKVIALSDTNQIRRLFSKFLGNFLHLVQHRFASHCCETLFTMAAPALSDKATNRDKTKQRNNEEGDEEQTLPLADMFLQVITELEGNWGYLLTERFASHTIRVLLLVLAGEPVDISSNNSVVASKKKEKIGVLPVDTKDQAASITSRTVPGAFVPTLKKVMKDMTSGLDDTYLRALATHHIGNPVLQLLVSLELSHFGKSVSKDPKSIIHRLIPDDSMEEGAQSAIFLAGLLYDPVGSRLVETIVQHAPGKLFKNIHKNVIQDRISSLARNEIASYVLVRVLERIGRDDLQTDLDLIVPDIPSLIEKSRLNVPKVLIERCLVRNVDTTSLAKALVASLDRDPATRLHQLLKTEKDKKETEVEADTDKMNGNPEIQKSLSAVQLHASLLAQTMLQAPGPLSDLIYAGLLAISSDDLIAMALNSRTSHVVQKALVAPTSTVQFRRQFIPRFSGYIKNLALDNSGSHVVDVLWEASKDVFFVKERLAQELSDNEQALRDSFLGRAVWRNWSMDLYKRRRGEWKAKAKGIVDQTGATKMIEKKPVKSKLDLARERFDNAEKSAKLGGSMASIATKFQ</sequence>
<comment type="function">
    <text evidence="6">RNA-binding nucleolar protein required for pre-rRNA processing. Involved in production of 18S rRNA and assembly of small ribosomal subunit.</text>
</comment>
<dbReference type="GO" id="GO:0030686">
    <property type="term" value="C:90S preribosome"/>
    <property type="evidence" value="ECO:0007669"/>
    <property type="project" value="TreeGrafter"/>
</dbReference>
<keyword evidence="5" id="KW-0677">Repeat</keyword>
<gene>
    <name evidence="10" type="ORF">BGW36DRAFT_362228</name>
</gene>
<dbReference type="GO" id="GO:0000480">
    <property type="term" value="P:endonucleolytic cleavage in 5'-ETS of tricistronic rRNA transcript (SSU-rRNA, 5.8S rRNA, LSU-rRNA)"/>
    <property type="evidence" value="ECO:0007669"/>
    <property type="project" value="TreeGrafter"/>
</dbReference>
<dbReference type="GeneID" id="70244638"/>
<name>A0AAD4KHZ6_9EURO</name>
<dbReference type="GO" id="GO:0030688">
    <property type="term" value="C:preribosome, small subunit precursor"/>
    <property type="evidence" value="ECO:0007669"/>
    <property type="project" value="TreeGrafter"/>
</dbReference>
<protein>
    <recommendedName>
        <fullName evidence="2">Nucleolar protein 9</fullName>
    </recommendedName>
    <alternativeName>
        <fullName evidence="7 8">Pumilio domain-containing protein NOP9</fullName>
    </alternativeName>
</protein>
<dbReference type="SMART" id="SM00025">
    <property type="entry name" value="Pumilio"/>
    <property type="match status" value="6"/>
</dbReference>
<organism evidence="10 11">
    <name type="scientific">Talaromyces proteolyticus</name>
    <dbReference type="NCBI Taxonomy" id="1131652"/>
    <lineage>
        <taxon>Eukaryota</taxon>
        <taxon>Fungi</taxon>
        <taxon>Dikarya</taxon>
        <taxon>Ascomycota</taxon>
        <taxon>Pezizomycotina</taxon>
        <taxon>Eurotiomycetes</taxon>
        <taxon>Eurotiomycetidae</taxon>
        <taxon>Eurotiales</taxon>
        <taxon>Trichocomaceae</taxon>
        <taxon>Talaromyces</taxon>
        <taxon>Talaromyces sect. Bacilispori</taxon>
    </lineage>
</organism>
<keyword evidence="3" id="KW-0690">Ribosome biogenesis</keyword>
<dbReference type="PANTHER" id="PTHR13102">
    <property type="entry name" value="NUCLEOLAR PROTEIN 9"/>
    <property type="match status" value="1"/>
</dbReference>
<evidence type="ECO:0000256" key="9">
    <source>
        <dbReference type="SAM" id="MobiDB-lite"/>
    </source>
</evidence>